<dbReference type="KEGG" id="stai:STAIW_v1c01040"/>
<dbReference type="RefSeq" id="WP_020833933.1">
    <property type="nucleotide sequence ID" value="NC_021846.1"/>
</dbReference>
<dbReference type="GO" id="GO:0016887">
    <property type="term" value="F:ATP hydrolysis activity"/>
    <property type="evidence" value="ECO:0007669"/>
    <property type="project" value="RHEA"/>
</dbReference>
<keyword evidence="4 11" id="KW-0347">Helicase</keyword>
<keyword evidence="15" id="KW-1185">Reference proteome</keyword>
<dbReference type="OrthoDB" id="9810135at2"/>
<dbReference type="GO" id="GO:0005829">
    <property type="term" value="C:cytosol"/>
    <property type="evidence" value="ECO:0007669"/>
    <property type="project" value="TreeGrafter"/>
</dbReference>
<evidence type="ECO:0000256" key="9">
    <source>
        <dbReference type="ARBA" id="ARBA00034808"/>
    </source>
</evidence>
<name>S5LSY9_9MOLU</name>
<dbReference type="PANTHER" id="PTHR11070">
    <property type="entry name" value="UVRD / RECB / PCRA DNA HELICASE FAMILY MEMBER"/>
    <property type="match status" value="1"/>
</dbReference>
<organism evidence="14 15">
    <name type="scientific">Spiroplasma taiwanense CT-1</name>
    <dbReference type="NCBI Taxonomy" id="1276220"/>
    <lineage>
        <taxon>Bacteria</taxon>
        <taxon>Bacillati</taxon>
        <taxon>Mycoplasmatota</taxon>
        <taxon>Mollicutes</taxon>
        <taxon>Entomoplasmatales</taxon>
        <taxon>Spiroplasmataceae</taxon>
        <taxon>Spiroplasma</taxon>
    </lineage>
</organism>
<dbReference type="GO" id="GO:0000725">
    <property type="term" value="P:recombinational repair"/>
    <property type="evidence" value="ECO:0007669"/>
    <property type="project" value="TreeGrafter"/>
</dbReference>
<dbReference type="InterPro" id="IPR027417">
    <property type="entry name" value="P-loop_NTPase"/>
</dbReference>
<comment type="catalytic activity">
    <reaction evidence="10">
        <text>ATP + H2O = ADP + phosphate + H(+)</text>
        <dbReference type="Rhea" id="RHEA:13065"/>
        <dbReference type="ChEBI" id="CHEBI:15377"/>
        <dbReference type="ChEBI" id="CHEBI:15378"/>
        <dbReference type="ChEBI" id="CHEBI:30616"/>
        <dbReference type="ChEBI" id="CHEBI:43474"/>
        <dbReference type="ChEBI" id="CHEBI:456216"/>
        <dbReference type="EC" id="5.6.2.4"/>
    </reaction>
</comment>
<keyword evidence="7" id="KW-0413">Isomerase</keyword>
<dbReference type="Gene3D" id="1.10.486.10">
    <property type="entry name" value="PCRA, domain 4"/>
    <property type="match status" value="1"/>
</dbReference>
<evidence type="ECO:0000256" key="5">
    <source>
        <dbReference type="ARBA" id="ARBA00022840"/>
    </source>
</evidence>
<dbReference type="SUPFAM" id="SSF52540">
    <property type="entry name" value="P-loop containing nucleoside triphosphate hydrolases"/>
    <property type="match status" value="1"/>
</dbReference>
<evidence type="ECO:0000256" key="1">
    <source>
        <dbReference type="ARBA" id="ARBA00009922"/>
    </source>
</evidence>
<evidence type="ECO:0000313" key="15">
    <source>
        <dbReference type="Proteomes" id="UP000014984"/>
    </source>
</evidence>
<evidence type="ECO:0000259" key="12">
    <source>
        <dbReference type="PROSITE" id="PS51198"/>
    </source>
</evidence>
<comment type="catalytic activity">
    <reaction evidence="8">
        <text>Couples ATP hydrolysis with the unwinding of duplex DNA by translocating in the 3'-5' direction.</text>
        <dbReference type="EC" id="5.6.2.4"/>
    </reaction>
</comment>
<dbReference type="InterPro" id="IPR000212">
    <property type="entry name" value="DNA_helicase_UvrD/REP"/>
</dbReference>
<dbReference type="PANTHER" id="PTHR11070:SF2">
    <property type="entry name" value="ATP-DEPENDENT DNA HELICASE SRS2"/>
    <property type="match status" value="1"/>
</dbReference>
<feature type="binding site" evidence="11">
    <location>
        <begin position="27"/>
        <end position="34"/>
    </location>
    <ligand>
        <name>ATP</name>
        <dbReference type="ChEBI" id="CHEBI:30616"/>
    </ligand>
</feature>
<dbReference type="Proteomes" id="UP000014984">
    <property type="component" value="Chromosome"/>
</dbReference>
<dbReference type="STRING" id="1276220.STAIW_v1c01040"/>
<dbReference type="InterPro" id="IPR013986">
    <property type="entry name" value="DExx_box_DNA_helicase_dom_sf"/>
</dbReference>
<keyword evidence="3 11" id="KW-0378">Hydrolase</keyword>
<evidence type="ECO:0000256" key="10">
    <source>
        <dbReference type="ARBA" id="ARBA00048988"/>
    </source>
</evidence>
<dbReference type="Gene3D" id="3.40.50.300">
    <property type="entry name" value="P-loop containing nucleotide triphosphate hydrolases"/>
    <property type="match status" value="2"/>
</dbReference>
<comment type="similarity">
    <text evidence="1">Belongs to the helicase family. UvrD subfamily.</text>
</comment>
<evidence type="ECO:0000313" key="14">
    <source>
        <dbReference type="EMBL" id="AGR40794.1"/>
    </source>
</evidence>
<dbReference type="Pfam" id="PF00580">
    <property type="entry name" value="UvrD-helicase"/>
    <property type="match status" value="1"/>
</dbReference>
<feature type="domain" description="UvrD-like helicase ATP-binding" evidence="12">
    <location>
        <begin position="6"/>
        <end position="286"/>
    </location>
</feature>
<keyword evidence="5 11" id="KW-0067">ATP-binding</keyword>
<dbReference type="HOGENOM" id="CLU_004585_5_2_14"/>
<proteinExistence type="inferred from homology"/>
<accession>S5LSY9</accession>
<dbReference type="InterPro" id="IPR014016">
    <property type="entry name" value="UvrD-like_ATP-bd"/>
</dbReference>
<dbReference type="InterPro" id="IPR014017">
    <property type="entry name" value="DNA_helicase_UvrD-like_C"/>
</dbReference>
<feature type="domain" description="UvrD-like helicase C-terminal" evidence="13">
    <location>
        <begin position="287"/>
        <end position="561"/>
    </location>
</feature>
<evidence type="ECO:0000256" key="7">
    <source>
        <dbReference type="ARBA" id="ARBA00023235"/>
    </source>
</evidence>
<dbReference type="EMBL" id="CP005074">
    <property type="protein sequence ID" value="AGR40794.1"/>
    <property type="molecule type" value="Genomic_DNA"/>
</dbReference>
<evidence type="ECO:0000256" key="3">
    <source>
        <dbReference type="ARBA" id="ARBA00022801"/>
    </source>
</evidence>
<evidence type="ECO:0000256" key="2">
    <source>
        <dbReference type="ARBA" id="ARBA00022741"/>
    </source>
</evidence>
<evidence type="ECO:0000256" key="8">
    <source>
        <dbReference type="ARBA" id="ARBA00034617"/>
    </source>
</evidence>
<dbReference type="GO" id="GO:0005524">
    <property type="term" value="F:ATP binding"/>
    <property type="evidence" value="ECO:0007669"/>
    <property type="project" value="UniProtKB-UniRule"/>
</dbReference>
<dbReference type="AlphaFoldDB" id="S5LSY9"/>
<evidence type="ECO:0000256" key="11">
    <source>
        <dbReference type="PROSITE-ProRule" id="PRU00560"/>
    </source>
</evidence>
<dbReference type="CDD" id="cd18807">
    <property type="entry name" value="SF1_C_UvrD"/>
    <property type="match status" value="1"/>
</dbReference>
<evidence type="ECO:0000256" key="4">
    <source>
        <dbReference type="ARBA" id="ARBA00022806"/>
    </source>
</evidence>
<reference evidence="14 15" key="1">
    <citation type="journal article" date="2013" name="Genome Biol. Evol.">
        <title>Comparison of metabolic capacities and inference of gene content evolution in mosquito-associated Spiroplasma diminutum and S. taiwanense.</title>
        <authorList>
            <person name="Lo W.S."/>
            <person name="Ku C."/>
            <person name="Chen L.L."/>
            <person name="Chang T.H."/>
            <person name="Kuo C.H."/>
        </authorList>
    </citation>
    <scope>NUCLEOTIDE SEQUENCE [LARGE SCALE GENOMIC DNA]</scope>
    <source>
        <strain evidence="14">CT-1</strain>
    </source>
</reference>
<dbReference type="GO" id="GO:0003677">
    <property type="term" value="F:DNA binding"/>
    <property type="evidence" value="ECO:0007669"/>
    <property type="project" value="UniProtKB-KW"/>
</dbReference>
<evidence type="ECO:0000256" key="6">
    <source>
        <dbReference type="ARBA" id="ARBA00023125"/>
    </source>
</evidence>
<dbReference type="CDD" id="cd17932">
    <property type="entry name" value="DEXQc_UvrD"/>
    <property type="match status" value="1"/>
</dbReference>
<sequence>MNDLLKQLNDEQLDSVITTDVPLIIIAGAGSGKTRVITYKIAYLIEKLNILPYKILAVTFTNKAAQEMKQRIGNILPNLESKPLISTFHSLCVRILREDGEYIGLEKNFTIIDSSDQFKIVRQIMKDLGIDIEKEKVERKIILKISKWKNSFTPWENAFAETFKLEEKKWAKVYRDYEAFLLKKKFLDFDDLILKVHKLFLKNLNVQRKWRNKFDYVLVDEFQDTNYAQFDLIKGLVGSKNNLTVVGDSDQTIYSWRGAKVNIILNFNKEFRNARTIVLNENYRSTKSILDLANNFIENNKNREKKDIFTKKDAGEMVYLKEAASRNFEAKYVALKIKELIKQKNYNYSDFFVLFRMNAWLPEFEKEFQNYKIPFQLIGGFQFRERKIIKDITALLKVVALKNDIALERVLAFTPKVGAVTIDKLFKAASENNVSLFDFLLYDQEKVLQISKNLKDLIFCLLKGRQLFEKNSKIVDIAQTLVAISGYNDRLDLKIKEDEEALQNLKAYYDKMEKFDFEYETEKNSENRLILFLQNEALTNVQDDLKSINKVALLTIHAAKGLENKIVFIVGLNKDVFPSKMSFNSIDQLEEERRAFYVAITRAQELLYISYVTGGYSYISNGELGASRFISELDPNLYEIEKNIYFHSLTEKSSSFKGNGSLLIKKQEKYEAGVVKGDKINHMMFGEGIVVKVVDKFISVAFSNPTYGVKSLPIKTNAWEKM</sequence>
<gene>
    <name evidence="14" type="primary">pcrA</name>
    <name evidence="14" type="ORF">STAIW_v1c01040</name>
</gene>
<dbReference type="Gene3D" id="1.10.10.160">
    <property type="match status" value="1"/>
</dbReference>
<keyword evidence="6" id="KW-0238">DNA-binding</keyword>
<keyword evidence="2 11" id="KW-0547">Nucleotide-binding</keyword>
<evidence type="ECO:0000259" key="13">
    <source>
        <dbReference type="PROSITE" id="PS51217"/>
    </source>
</evidence>
<dbReference type="PATRIC" id="fig|1276220.3.peg.105"/>
<dbReference type="Pfam" id="PF13361">
    <property type="entry name" value="UvrD_C"/>
    <property type="match status" value="1"/>
</dbReference>
<dbReference type="PROSITE" id="PS51198">
    <property type="entry name" value="UVRD_HELICASE_ATP_BIND"/>
    <property type="match status" value="1"/>
</dbReference>
<dbReference type="GO" id="GO:0033202">
    <property type="term" value="C:DNA helicase complex"/>
    <property type="evidence" value="ECO:0007669"/>
    <property type="project" value="TreeGrafter"/>
</dbReference>
<protein>
    <recommendedName>
        <fullName evidence="9">DNA 3'-5' helicase</fullName>
        <ecNumber evidence="9">5.6.2.4</ecNumber>
    </recommendedName>
</protein>
<dbReference type="PROSITE" id="PS51217">
    <property type="entry name" value="UVRD_HELICASE_CTER"/>
    <property type="match status" value="1"/>
</dbReference>
<dbReference type="eggNOG" id="COG0210">
    <property type="taxonomic scope" value="Bacteria"/>
</dbReference>
<dbReference type="GO" id="GO:0043138">
    <property type="term" value="F:3'-5' DNA helicase activity"/>
    <property type="evidence" value="ECO:0007669"/>
    <property type="project" value="UniProtKB-EC"/>
</dbReference>
<dbReference type="EC" id="5.6.2.4" evidence="9"/>